<reference evidence="1" key="1">
    <citation type="submission" date="2019-11" db="EMBL/GenBank/DDBJ databases">
        <title>Genomic insights into an expanded diversity of filamentous marine cyanobacteria reveals the extraordinary biosynthetic potential of Moorea and Okeania.</title>
        <authorList>
            <person name="Ferreira Leao T."/>
            <person name="Wang M."/>
            <person name="Moss N."/>
            <person name="Da Silva R."/>
            <person name="Sanders J."/>
            <person name="Nurk S."/>
            <person name="Gurevich A."/>
            <person name="Humphrey G."/>
            <person name="Reher R."/>
            <person name="Zhu Q."/>
            <person name="Belda-Ferre P."/>
            <person name="Glukhov E."/>
            <person name="Rex R."/>
            <person name="Dorrestein P.C."/>
            <person name="Knight R."/>
            <person name="Pevzner P."/>
            <person name="Gerwick W.H."/>
            <person name="Gerwick L."/>
        </authorList>
    </citation>
    <scope>NUCLEOTIDE SEQUENCE</scope>
    <source>
        <strain evidence="1">SIO1C4</strain>
    </source>
</reference>
<name>A0A6B3N7D4_9CYAN</name>
<dbReference type="AlphaFoldDB" id="A0A6B3N7D4"/>
<protein>
    <submittedName>
        <fullName evidence="1">IS110 family transposase</fullName>
    </submittedName>
</protein>
<comment type="caution">
    <text evidence="1">The sequence shown here is derived from an EMBL/GenBank/DDBJ whole genome shotgun (WGS) entry which is preliminary data.</text>
</comment>
<gene>
    <name evidence="1" type="ORF">F6J89_07715</name>
</gene>
<proteinExistence type="predicted"/>
<organism evidence="1">
    <name type="scientific">Symploca sp. SIO1C4</name>
    <dbReference type="NCBI Taxonomy" id="2607765"/>
    <lineage>
        <taxon>Bacteria</taxon>
        <taxon>Bacillati</taxon>
        <taxon>Cyanobacteriota</taxon>
        <taxon>Cyanophyceae</taxon>
        <taxon>Coleofasciculales</taxon>
        <taxon>Coleofasciculaceae</taxon>
        <taxon>Symploca</taxon>
    </lineage>
</organism>
<evidence type="ECO:0000313" key="1">
    <source>
        <dbReference type="EMBL" id="NER27510.1"/>
    </source>
</evidence>
<dbReference type="EMBL" id="JAAHFQ010000107">
    <property type="protein sequence ID" value="NER27510.1"/>
    <property type="molecule type" value="Genomic_DNA"/>
</dbReference>
<accession>A0A6B3N7D4</accession>
<sequence>MGCRVETVAMESTGVYWIPLFQILETPSFEVKLVNAHLVKTLPDRITDVLDCQ</sequence>